<name>A0A830GJE0_9EURY</name>
<dbReference type="Proteomes" id="UP000605784">
    <property type="component" value="Unassembled WGS sequence"/>
</dbReference>
<evidence type="ECO:0000313" key="1">
    <source>
        <dbReference type="EMBL" id="GGN88181.1"/>
    </source>
</evidence>
<evidence type="ECO:0000313" key="2">
    <source>
        <dbReference type="Proteomes" id="UP000605784"/>
    </source>
</evidence>
<proteinExistence type="predicted"/>
<accession>A0A830GJE0</accession>
<keyword evidence="2" id="KW-1185">Reference proteome</keyword>
<reference evidence="1" key="2">
    <citation type="submission" date="2020-09" db="EMBL/GenBank/DDBJ databases">
        <authorList>
            <person name="Sun Q."/>
            <person name="Ohkuma M."/>
        </authorList>
    </citation>
    <scope>NUCLEOTIDE SEQUENCE</scope>
    <source>
        <strain evidence="1">JCM 17820</strain>
    </source>
</reference>
<gene>
    <name evidence="1" type="ORF">GCM10009030_07630</name>
</gene>
<protein>
    <submittedName>
        <fullName evidence="1">Uncharacterized protein</fullName>
    </submittedName>
</protein>
<comment type="caution">
    <text evidence="1">The sequence shown here is derived from an EMBL/GenBank/DDBJ whole genome shotgun (WGS) entry which is preliminary data.</text>
</comment>
<reference evidence="1" key="1">
    <citation type="journal article" date="2014" name="Int. J. Syst. Evol. Microbiol.">
        <title>Complete genome sequence of Corynebacterium casei LMG S-19264T (=DSM 44701T), isolated from a smear-ripened cheese.</title>
        <authorList>
            <consortium name="US DOE Joint Genome Institute (JGI-PGF)"/>
            <person name="Walter F."/>
            <person name="Albersmeier A."/>
            <person name="Kalinowski J."/>
            <person name="Ruckert C."/>
        </authorList>
    </citation>
    <scope>NUCLEOTIDE SEQUENCE</scope>
    <source>
        <strain evidence="1">JCM 17820</strain>
    </source>
</reference>
<dbReference type="EMBL" id="BMOU01000001">
    <property type="protein sequence ID" value="GGN88181.1"/>
    <property type="molecule type" value="Genomic_DNA"/>
</dbReference>
<organism evidence="1 2">
    <name type="scientific">Haloarcula pellucida</name>
    <dbReference type="NCBI Taxonomy" id="1427151"/>
    <lineage>
        <taxon>Archaea</taxon>
        <taxon>Methanobacteriati</taxon>
        <taxon>Methanobacteriota</taxon>
        <taxon>Stenosarchaea group</taxon>
        <taxon>Halobacteria</taxon>
        <taxon>Halobacteriales</taxon>
        <taxon>Haloarculaceae</taxon>
        <taxon>Haloarcula</taxon>
    </lineage>
</organism>
<dbReference type="AlphaFoldDB" id="A0A830GJE0"/>
<sequence length="94" mass="10283">MLVNAAYTAAVTRWQTFCDGVGRLGVTREHGDGALVAVPAVGSVVDEERTICSTQFLYPSLTRYHIVVDYANWHNGSRIHICDVDSVSEVGEDL</sequence>